<sequence>MDYKRIENTIYLRVDKGESVTKSIYDICRKENILTGYFQGIGACDKAEISSWEPEKNDFNVSYIEGMLEMVSLMGNISEGDSGEPFLHGHAVFSSFSEKGNIIVAAGHLQDARINYTGEIIIKTADEKIRRMTDIDTGIDIWDLS</sequence>
<dbReference type="PROSITE" id="PS51742">
    <property type="entry name" value="PPC"/>
    <property type="match status" value="1"/>
</dbReference>
<feature type="domain" description="PPC" evidence="1">
    <location>
        <begin position="4"/>
        <end position="145"/>
    </location>
</feature>
<evidence type="ECO:0000259" key="1">
    <source>
        <dbReference type="PROSITE" id="PS51742"/>
    </source>
</evidence>
<evidence type="ECO:0000313" key="3">
    <source>
        <dbReference type="Proteomes" id="UP000610862"/>
    </source>
</evidence>
<dbReference type="Gene3D" id="3.30.1330.80">
    <property type="entry name" value="Hypothetical protein, similar to alpha- acetolactate decarboxylase, domain 2"/>
    <property type="match status" value="1"/>
</dbReference>
<gene>
    <name evidence="2" type="ORF">H8692_07280</name>
</gene>
<protein>
    <submittedName>
        <fullName evidence="2">DUF296 domain-containing protein</fullName>
    </submittedName>
</protein>
<comment type="caution">
    <text evidence="2">The sequence shown here is derived from an EMBL/GenBank/DDBJ whole genome shotgun (WGS) entry which is preliminary data.</text>
</comment>
<dbReference type="PANTHER" id="PTHR34988">
    <property type="entry name" value="PROTEIN, PUTATIVE-RELATED"/>
    <property type="match status" value="1"/>
</dbReference>
<dbReference type="CDD" id="cd11378">
    <property type="entry name" value="DUF296"/>
    <property type="match status" value="1"/>
</dbReference>
<reference evidence="2" key="1">
    <citation type="submission" date="2020-08" db="EMBL/GenBank/DDBJ databases">
        <title>Genome public.</title>
        <authorList>
            <person name="Liu C."/>
            <person name="Sun Q."/>
        </authorList>
    </citation>
    <scope>NUCLEOTIDE SEQUENCE</scope>
    <source>
        <strain evidence="2">NSJ-24</strain>
    </source>
</reference>
<dbReference type="Proteomes" id="UP000610862">
    <property type="component" value="Unassembled WGS sequence"/>
</dbReference>
<keyword evidence="3" id="KW-1185">Reference proteome</keyword>
<proteinExistence type="predicted"/>
<dbReference type="SUPFAM" id="SSF117856">
    <property type="entry name" value="AF0104/ALDC/Ptd012-like"/>
    <property type="match status" value="1"/>
</dbReference>
<dbReference type="InterPro" id="IPR005175">
    <property type="entry name" value="PPC_dom"/>
</dbReference>
<evidence type="ECO:0000313" key="2">
    <source>
        <dbReference type="EMBL" id="MBC8568554.1"/>
    </source>
</evidence>
<dbReference type="PANTHER" id="PTHR34988:SF1">
    <property type="entry name" value="DNA-BINDING PROTEIN"/>
    <property type="match status" value="1"/>
</dbReference>
<organism evidence="2 3">
    <name type="scientific">Lentihominibacter hominis</name>
    <dbReference type="NCBI Taxonomy" id="2763645"/>
    <lineage>
        <taxon>Bacteria</taxon>
        <taxon>Bacillati</taxon>
        <taxon>Bacillota</taxon>
        <taxon>Clostridia</taxon>
        <taxon>Peptostreptococcales</taxon>
        <taxon>Anaerovoracaceae</taxon>
        <taxon>Lentihominibacter</taxon>
    </lineage>
</organism>
<name>A0A926EA63_9FIRM</name>
<dbReference type="Pfam" id="PF03479">
    <property type="entry name" value="PCC"/>
    <property type="match status" value="1"/>
</dbReference>
<dbReference type="AlphaFoldDB" id="A0A926EA63"/>
<dbReference type="RefSeq" id="WP_187525352.1">
    <property type="nucleotide sequence ID" value="NZ_JACRTA010000002.1"/>
</dbReference>
<accession>A0A926EA63</accession>
<dbReference type="EMBL" id="JACRTA010000002">
    <property type="protein sequence ID" value="MBC8568554.1"/>
    <property type="molecule type" value="Genomic_DNA"/>
</dbReference>